<keyword evidence="10" id="KW-1015">Disulfide bond</keyword>
<evidence type="ECO:0000256" key="11">
    <source>
        <dbReference type="ARBA" id="ARBA00052079"/>
    </source>
</evidence>
<keyword evidence="9" id="KW-0130">Cell adhesion</keyword>
<evidence type="ECO:0000256" key="3">
    <source>
        <dbReference type="ARBA" id="ARBA00022670"/>
    </source>
</evidence>
<evidence type="ECO:0000256" key="5">
    <source>
        <dbReference type="ARBA" id="ARBA00022734"/>
    </source>
</evidence>
<dbReference type="InterPro" id="IPR018114">
    <property type="entry name" value="TRYPSIN_HIS"/>
</dbReference>
<evidence type="ECO:0000256" key="13">
    <source>
        <dbReference type="SAM" id="SignalP"/>
    </source>
</evidence>
<feature type="chain" id="PRO_5020309045" description="limulus clotting factor C" evidence="13">
    <location>
        <begin position="27"/>
        <end position="315"/>
    </location>
</feature>
<name>A0A4Q8K232_HADCE</name>
<keyword evidence="5" id="KW-0430">Lectin</keyword>
<evidence type="ECO:0000256" key="6">
    <source>
        <dbReference type="ARBA" id="ARBA00022801"/>
    </source>
</evidence>
<feature type="signal peptide" evidence="13">
    <location>
        <begin position="1"/>
        <end position="26"/>
    </location>
</feature>
<dbReference type="CDD" id="cd00190">
    <property type="entry name" value="Tryp_SPc"/>
    <property type="match status" value="1"/>
</dbReference>
<dbReference type="GO" id="GO:0004252">
    <property type="term" value="F:serine-type endopeptidase activity"/>
    <property type="evidence" value="ECO:0007669"/>
    <property type="project" value="InterPro"/>
</dbReference>
<dbReference type="PRINTS" id="PR00722">
    <property type="entry name" value="CHYMOTRYPSIN"/>
</dbReference>
<organism evidence="15">
    <name type="scientific">Hadronyche cerberea</name>
    <name type="common">Southern tree funnel-web spider</name>
    <dbReference type="NCBI Taxonomy" id="1107879"/>
    <lineage>
        <taxon>Eukaryota</taxon>
        <taxon>Metazoa</taxon>
        <taxon>Ecdysozoa</taxon>
        <taxon>Arthropoda</taxon>
        <taxon>Chelicerata</taxon>
        <taxon>Arachnida</taxon>
        <taxon>Araneae</taxon>
        <taxon>Mygalomorphae</taxon>
        <taxon>Avicularoidea</taxon>
        <taxon>Hexathelidae</taxon>
        <taxon>Hadronyche</taxon>
    </lineage>
</organism>
<evidence type="ECO:0000256" key="7">
    <source>
        <dbReference type="ARBA" id="ARBA00022820"/>
    </source>
</evidence>
<dbReference type="InterPro" id="IPR001314">
    <property type="entry name" value="Peptidase_S1A"/>
</dbReference>
<keyword evidence="2" id="KW-0768">Sushi</keyword>
<dbReference type="PROSITE" id="PS00134">
    <property type="entry name" value="TRYPSIN_HIS"/>
    <property type="match status" value="1"/>
</dbReference>
<dbReference type="Pfam" id="PF00089">
    <property type="entry name" value="Trypsin"/>
    <property type="match status" value="1"/>
</dbReference>
<comment type="catalytic activity">
    <reaction evidence="11">
        <text>Selective cleavage of 103-Arg-|-Ser-104 and 124-Ile-|-Ile-125 bonds in Limulus clotting factor B to form activated factor B. Cleavage of -Pro-Arg-|-Xaa- bonds in synthetic substrates.</text>
        <dbReference type="EC" id="3.4.21.84"/>
    </reaction>
</comment>
<feature type="domain" description="Peptidase S1" evidence="14">
    <location>
        <begin position="53"/>
        <end position="296"/>
    </location>
</feature>
<dbReference type="EC" id="3.4.21.84" evidence="12"/>
<evidence type="ECO:0000256" key="4">
    <source>
        <dbReference type="ARBA" id="ARBA00022729"/>
    </source>
</evidence>
<protein>
    <recommendedName>
        <fullName evidence="12">limulus clotting factor C</fullName>
        <ecNumber evidence="12">3.4.21.84</ecNumber>
    </recommendedName>
</protein>
<dbReference type="GO" id="GO:0042381">
    <property type="term" value="P:hemolymph coagulation"/>
    <property type="evidence" value="ECO:0007669"/>
    <property type="project" value="UniProtKB-KW"/>
</dbReference>
<dbReference type="SMART" id="SM00020">
    <property type="entry name" value="Tryp_SPc"/>
    <property type="match status" value="1"/>
</dbReference>
<evidence type="ECO:0000256" key="1">
    <source>
        <dbReference type="ARBA" id="ARBA00022536"/>
    </source>
</evidence>
<keyword evidence="8" id="KW-0720">Serine protease</keyword>
<sequence length="315" mass="34428">MELKRCRIHQKSWIFLCSILFGFTSGLRPDLKKEDARPLCECGSNVKPLQTRVVGGKNAAPGDFPYATGLLSSGDEYLGRRIFGLTGFRPYCGGTLVTDRHVVTAAHCVRERISGEITLDIGEYDLEDQKQGRTLRNSKSLKLHPKYKAKTFNSDIALIELSRPVKLGTKIKAAWLPPQDADIAPGTPVTVYGWGRLGYNSGRPKVLQTLQIPLVSRSECQKKLVSRITPNMLCAGGEEGKDACIGDSGSGLTAKRGDENVLVGIVSFGRKCALPGVAGVYTKVSNFVDWIYENTRSSGCQPCIASLEDFVLDRN</sequence>
<dbReference type="AlphaFoldDB" id="A0A4Q8K232"/>
<evidence type="ECO:0000256" key="8">
    <source>
        <dbReference type="ARBA" id="ARBA00022825"/>
    </source>
</evidence>
<dbReference type="InterPro" id="IPR001254">
    <property type="entry name" value="Trypsin_dom"/>
</dbReference>
<keyword evidence="3" id="KW-0645">Protease</keyword>
<dbReference type="PANTHER" id="PTHR24252">
    <property type="entry name" value="ACROSIN-RELATED"/>
    <property type="match status" value="1"/>
</dbReference>
<evidence type="ECO:0000259" key="14">
    <source>
        <dbReference type="PROSITE" id="PS50240"/>
    </source>
</evidence>
<keyword evidence="6" id="KW-0378">Hydrolase</keyword>
<dbReference type="InterPro" id="IPR009003">
    <property type="entry name" value="Peptidase_S1_PA"/>
</dbReference>
<dbReference type="GO" id="GO:0030246">
    <property type="term" value="F:carbohydrate binding"/>
    <property type="evidence" value="ECO:0007669"/>
    <property type="project" value="UniProtKB-KW"/>
</dbReference>
<keyword evidence="1" id="KW-0245">EGF-like domain</keyword>
<proteinExistence type="predicted"/>
<dbReference type="InterPro" id="IPR043504">
    <property type="entry name" value="Peptidase_S1_PA_chymotrypsin"/>
</dbReference>
<dbReference type="SUPFAM" id="SSF50494">
    <property type="entry name" value="Trypsin-like serine proteases"/>
    <property type="match status" value="1"/>
</dbReference>
<dbReference type="EMBL" id="HAHJ01000013">
    <property type="protein sequence ID" value="SNX32761.1"/>
    <property type="molecule type" value="Transcribed_RNA"/>
</dbReference>
<reference evidence="15" key="2">
    <citation type="submission" date="2019-05" db="EMBL/GenBank/DDBJ databases">
        <title>Unravelling the molecular evolution of spider venoms.</title>
        <authorList>
            <person name="Pineda S."/>
        </authorList>
    </citation>
    <scope>NUCLEOTIDE SEQUENCE</scope>
</reference>
<dbReference type="GO" id="GO:0006508">
    <property type="term" value="P:proteolysis"/>
    <property type="evidence" value="ECO:0007669"/>
    <property type="project" value="UniProtKB-KW"/>
</dbReference>
<dbReference type="PANTHER" id="PTHR24252:SF10">
    <property type="entry name" value="SERINE PROTEASE 56"/>
    <property type="match status" value="1"/>
</dbReference>
<accession>A0A4Q8K232</accession>
<evidence type="ECO:0000313" key="15">
    <source>
        <dbReference type="EMBL" id="SNX32761.1"/>
    </source>
</evidence>
<evidence type="ECO:0000256" key="9">
    <source>
        <dbReference type="ARBA" id="ARBA00022889"/>
    </source>
</evidence>
<dbReference type="Gene3D" id="2.40.10.10">
    <property type="entry name" value="Trypsin-like serine proteases"/>
    <property type="match status" value="1"/>
</dbReference>
<dbReference type="FunFam" id="2.40.10.10:FF:000120">
    <property type="entry name" value="Putative serine protease"/>
    <property type="match status" value="1"/>
</dbReference>
<keyword evidence="7" id="KW-0353">Hemolymph clotting</keyword>
<dbReference type="GO" id="GO:0007155">
    <property type="term" value="P:cell adhesion"/>
    <property type="evidence" value="ECO:0007669"/>
    <property type="project" value="UniProtKB-KW"/>
</dbReference>
<dbReference type="PROSITE" id="PS50240">
    <property type="entry name" value="TRYPSIN_DOM"/>
    <property type="match status" value="1"/>
</dbReference>
<evidence type="ECO:0000256" key="10">
    <source>
        <dbReference type="ARBA" id="ARBA00023157"/>
    </source>
</evidence>
<reference evidence="15" key="1">
    <citation type="submission" date="2017-05" db="EMBL/GenBank/DDBJ databases">
        <authorList>
            <person name="QRISCLOUD D."/>
        </authorList>
    </citation>
    <scope>NUCLEOTIDE SEQUENCE</scope>
</reference>
<keyword evidence="4 13" id="KW-0732">Signal</keyword>
<evidence type="ECO:0000256" key="12">
    <source>
        <dbReference type="ARBA" id="ARBA00066707"/>
    </source>
</evidence>
<evidence type="ECO:0000256" key="2">
    <source>
        <dbReference type="ARBA" id="ARBA00022659"/>
    </source>
</evidence>